<sequence>MPSTTSTELPSWVADIHKATNAETRSQPWKALLQESFNRAEANGDRCDVHREPTATQHAPGRVSKFQACNDLARSTVSHLTMNPNDELVRLNYALRDPIHDLEKPYQIISDIPGMKRRSNVEIIPGSKPELIQDLRGKEHLFGLDSHGFQILEHHSAVKDWSDKQAIEKTYLFEAEQLIANYLDDVDEVYIFNWRVNLTPGPI</sequence>
<dbReference type="PANTHER" id="PTHR34598">
    <property type="entry name" value="BLL6449 PROTEIN"/>
    <property type="match status" value="1"/>
</dbReference>
<dbReference type="AlphaFoldDB" id="A0A420PB59"/>
<proteinExistence type="inferred from homology"/>
<dbReference type="GO" id="GO:0016491">
    <property type="term" value="F:oxidoreductase activity"/>
    <property type="evidence" value="ECO:0007669"/>
    <property type="project" value="InterPro"/>
</dbReference>
<evidence type="ECO:0000256" key="1">
    <source>
        <dbReference type="ARBA" id="ARBA00023604"/>
    </source>
</evidence>
<accession>A0A420PB59</accession>
<dbReference type="PANTHER" id="PTHR34598:SF3">
    <property type="entry name" value="OXIDOREDUCTASE AN1597"/>
    <property type="match status" value="1"/>
</dbReference>
<gene>
    <name evidence="2" type="ORF">BFJ68_g16635</name>
</gene>
<comment type="similarity">
    <text evidence="1">Belongs to the asaB hydroxylase/desaturase family.</text>
</comment>
<dbReference type="InterPro" id="IPR044053">
    <property type="entry name" value="AsaB-like"/>
</dbReference>
<name>A0A420PB59_FUSOX</name>
<protein>
    <submittedName>
        <fullName evidence="2">Uncharacterized protein</fullName>
    </submittedName>
</protein>
<reference evidence="2 3" key="1">
    <citation type="journal article" date="2018" name="Sci. Rep.">
        <title>Characterisation of pathogen-specific regions and novel effector candidates in Fusarium oxysporum f. sp. cepae.</title>
        <authorList>
            <person name="Armitage A.D."/>
            <person name="Taylor A."/>
            <person name="Sobczyk M.K."/>
            <person name="Baxter L."/>
            <person name="Greenfield B.P."/>
            <person name="Bates H.J."/>
            <person name="Wilson F."/>
            <person name="Jackson A.C."/>
            <person name="Ott S."/>
            <person name="Harrison R.J."/>
            <person name="Clarkson J.P."/>
        </authorList>
    </citation>
    <scope>NUCLEOTIDE SEQUENCE [LARGE SCALE GENOMIC DNA]</scope>
    <source>
        <strain evidence="2 3">Fo_A28</strain>
    </source>
</reference>
<dbReference type="EMBL" id="MRCY01000310">
    <property type="protein sequence ID" value="RKK89760.1"/>
    <property type="molecule type" value="Genomic_DNA"/>
</dbReference>
<comment type="caution">
    <text evidence="2">The sequence shown here is derived from an EMBL/GenBank/DDBJ whole genome shotgun (WGS) entry which is preliminary data.</text>
</comment>
<organism evidence="2 3">
    <name type="scientific">Fusarium oxysporum</name>
    <name type="common">Fusarium vascular wilt</name>
    <dbReference type="NCBI Taxonomy" id="5507"/>
    <lineage>
        <taxon>Eukaryota</taxon>
        <taxon>Fungi</taxon>
        <taxon>Dikarya</taxon>
        <taxon>Ascomycota</taxon>
        <taxon>Pezizomycotina</taxon>
        <taxon>Sordariomycetes</taxon>
        <taxon>Hypocreomycetidae</taxon>
        <taxon>Hypocreales</taxon>
        <taxon>Nectriaceae</taxon>
        <taxon>Fusarium</taxon>
        <taxon>Fusarium oxysporum species complex</taxon>
    </lineage>
</organism>
<evidence type="ECO:0000313" key="2">
    <source>
        <dbReference type="EMBL" id="RKK89760.1"/>
    </source>
</evidence>
<evidence type="ECO:0000313" key="3">
    <source>
        <dbReference type="Proteomes" id="UP000285860"/>
    </source>
</evidence>
<dbReference type="Proteomes" id="UP000285860">
    <property type="component" value="Unassembled WGS sequence"/>
</dbReference>